<dbReference type="InterPro" id="IPR009057">
    <property type="entry name" value="Homeodomain-like_sf"/>
</dbReference>
<keyword evidence="5" id="KW-0597">Phosphoprotein</keyword>
<evidence type="ECO:0000256" key="5">
    <source>
        <dbReference type="PROSITE-ProRule" id="PRU00169"/>
    </source>
</evidence>
<dbReference type="FunFam" id="3.40.50.300:FF:000006">
    <property type="entry name" value="DNA-binding transcriptional regulator NtrC"/>
    <property type="match status" value="1"/>
</dbReference>
<evidence type="ECO:0000313" key="9">
    <source>
        <dbReference type="Proteomes" id="UP000036367"/>
    </source>
</evidence>
<dbReference type="PROSITE" id="PS50045">
    <property type="entry name" value="SIGMA54_INTERACT_4"/>
    <property type="match status" value="1"/>
</dbReference>
<dbReference type="Pfam" id="PF25601">
    <property type="entry name" value="AAA_lid_14"/>
    <property type="match status" value="1"/>
</dbReference>
<keyword evidence="2" id="KW-0067">ATP-binding</keyword>
<dbReference type="AlphaFoldDB" id="A0A0J1BG83"/>
<dbReference type="CDD" id="cd00009">
    <property type="entry name" value="AAA"/>
    <property type="match status" value="1"/>
</dbReference>
<dbReference type="GO" id="GO:0000160">
    <property type="term" value="P:phosphorelay signal transduction system"/>
    <property type="evidence" value="ECO:0007669"/>
    <property type="project" value="InterPro"/>
</dbReference>
<dbReference type="EMBL" id="LECT01000017">
    <property type="protein sequence ID" value="KLU05555.1"/>
    <property type="molecule type" value="Genomic_DNA"/>
</dbReference>
<dbReference type="PANTHER" id="PTHR32071">
    <property type="entry name" value="TRANSCRIPTIONAL REGULATORY PROTEIN"/>
    <property type="match status" value="1"/>
</dbReference>
<dbReference type="SUPFAM" id="SSF46689">
    <property type="entry name" value="Homeodomain-like"/>
    <property type="match status" value="1"/>
</dbReference>
<dbReference type="Gene3D" id="3.40.50.2300">
    <property type="match status" value="1"/>
</dbReference>
<dbReference type="InterPro" id="IPR058031">
    <property type="entry name" value="AAA_lid_NorR"/>
</dbReference>
<dbReference type="Pfam" id="PF00072">
    <property type="entry name" value="Response_reg"/>
    <property type="match status" value="1"/>
</dbReference>
<dbReference type="InterPro" id="IPR001789">
    <property type="entry name" value="Sig_transdc_resp-reg_receiver"/>
</dbReference>
<dbReference type="SUPFAM" id="SSF52540">
    <property type="entry name" value="P-loop containing nucleoside triphosphate hydrolases"/>
    <property type="match status" value="1"/>
</dbReference>
<accession>A0A0J1BG83</accession>
<feature type="domain" description="Response regulatory" evidence="7">
    <location>
        <begin position="6"/>
        <end position="120"/>
    </location>
</feature>
<dbReference type="InterPro" id="IPR011006">
    <property type="entry name" value="CheY-like_superfamily"/>
</dbReference>
<evidence type="ECO:0000259" key="6">
    <source>
        <dbReference type="PROSITE" id="PS50045"/>
    </source>
</evidence>
<keyword evidence="1" id="KW-0547">Nucleotide-binding</keyword>
<dbReference type="Pfam" id="PF02954">
    <property type="entry name" value="HTH_8"/>
    <property type="match status" value="1"/>
</dbReference>
<dbReference type="STRING" id="595434.RISK_002187"/>
<evidence type="ECO:0000313" key="8">
    <source>
        <dbReference type="EMBL" id="KLU05555.1"/>
    </source>
</evidence>
<dbReference type="InterPro" id="IPR027417">
    <property type="entry name" value="P-loop_NTPase"/>
</dbReference>
<keyword evidence="4" id="KW-0804">Transcription</keyword>
<dbReference type="GO" id="GO:0043565">
    <property type="term" value="F:sequence-specific DNA binding"/>
    <property type="evidence" value="ECO:0007669"/>
    <property type="project" value="InterPro"/>
</dbReference>
<evidence type="ECO:0000256" key="4">
    <source>
        <dbReference type="ARBA" id="ARBA00023163"/>
    </source>
</evidence>
<dbReference type="RefSeq" id="WP_047813921.1">
    <property type="nucleotide sequence ID" value="NZ_LECT01000017.1"/>
</dbReference>
<feature type="domain" description="Sigma-54 factor interaction" evidence="6">
    <location>
        <begin position="146"/>
        <end position="367"/>
    </location>
</feature>
<evidence type="ECO:0000259" key="7">
    <source>
        <dbReference type="PROSITE" id="PS50110"/>
    </source>
</evidence>
<gene>
    <name evidence="8" type="ORF">RISK_002187</name>
</gene>
<name>A0A0J1BG83_RHOIS</name>
<evidence type="ECO:0000256" key="2">
    <source>
        <dbReference type="ARBA" id="ARBA00022840"/>
    </source>
</evidence>
<feature type="modified residue" description="4-aspartylphosphate" evidence="5">
    <location>
        <position position="55"/>
    </location>
</feature>
<evidence type="ECO:0000256" key="3">
    <source>
        <dbReference type="ARBA" id="ARBA00023015"/>
    </source>
</evidence>
<dbReference type="Gene3D" id="1.10.8.60">
    <property type="match status" value="1"/>
</dbReference>
<dbReference type="SMART" id="SM00382">
    <property type="entry name" value="AAA"/>
    <property type="match status" value="1"/>
</dbReference>
<dbReference type="InterPro" id="IPR025662">
    <property type="entry name" value="Sigma_54_int_dom_ATP-bd_1"/>
</dbReference>
<dbReference type="PROSITE" id="PS50110">
    <property type="entry name" value="RESPONSE_REGULATORY"/>
    <property type="match status" value="1"/>
</dbReference>
<dbReference type="PANTHER" id="PTHR32071:SF100">
    <property type="entry name" value="RESPONSE REGULATOR PROTEIN PILR"/>
    <property type="match status" value="1"/>
</dbReference>
<dbReference type="Gene3D" id="3.40.50.300">
    <property type="entry name" value="P-loop containing nucleotide triphosphate hydrolases"/>
    <property type="match status" value="1"/>
</dbReference>
<dbReference type="PRINTS" id="PR01590">
    <property type="entry name" value="HTHFIS"/>
</dbReference>
<dbReference type="OrthoDB" id="9807827at2"/>
<dbReference type="SMART" id="SM00448">
    <property type="entry name" value="REC"/>
    <property type="match status" value="1"/>
</dbReference>
<comment type="caution">
    <text evidence="8">The sequence shown here is derived from an EMBL/GenBank/DDBJ whole genome shotgun (WGS) entry which is preliminary data.</text>
</comment>
<dbReference type="GO" id="GO:0006355">
    <property type="term" value="P:regulation of DNA-templated transcription"/>
    <property type="evidence" value="ECO:0007669"/>
    <property type="project" value="InterPro"/>
</dbReference>
<dbReference type="Pfam" id="PF00158">
    <property type="entry name" value="Sigma54_activat"/>
    <property type="match status" value="1"/>
</dbReference>
<dbReference type="PROSITE" id="PS00688">
    <property type="entry name" value="SIGMA54_INTERACT_3"/>
    <property type="match status" value="1"/>
</dbReference>
<dbReference type="InterPro" id="IPR002078">
    <property type="entry name" value="Sigma_54_int"/>
</dbReference>
<organism evidence="8 9">
    <name type="scientific">Rhodopirellula islandica</name>
    <dbReference type="NCBI Taxonomy" id="595434"/>
    <lineage>
        <taxon>Bacteria</taxon>
        <taxon>Pseudomonadati</taxon>
        <taxon>Planctomycetota</taxon>
        <taxon>Planctomycetia</taxon>
        <taxon>Pirellulales</taxon>
        <taxon>Pirellulaceae</taxon>
        <taxon>Rhodopirellula</taxon>
    </lineage>
</organism>
<dbReference type="InterPro" id="IPR003593">
    <property type="entry name" value="AAA+_ATPase"/>
</dbReference>
<dbReference type="SUPFAM" id="SSF52172">
    <property type="entry name" value="CheY-like"/>
    <property type="match status" value="1"/>
</dbReference>
<reference evidence="8" key="1">
    <citation type="submission" date="2015-05" db="EMBL/GenBank/DDBJ databases">
        <title>Permanent draft genome of Rhodopirellula islandicus K833.</title>
        <authorList>
            <person name="Kizina J."/>
            <person name="Richter M."/>
            <person name="Glockner F.O."/>
            <person name="Harder J."/>
        </authorList>
    </citation>
    <scope>NUCLEOTIDE SEQUENCE [LARGE SCALE GENOMIC DNA]</scope>
    <source>
        <strain evidence="8">K833</strain>
    </source>
</reference>
<dbReference type="PATRIC" id="fig|595434.4.peg.2090"/>
<protein>
    <submittedName>
        <fullName evidence="8">Response regulator of zinc sigma-54-dependent two-component system</fullName>
    </submittedName>
</protein>
<sequence length="443" mass="49817">MNETLSILFVDDEEDFGEGCARWFERKGYRVAQSTSGQDALDLCGHHDFEIAILDWNMPGLSGLELVQRMCESNPDTEIIVLTGAGTIHNAVESMRLGVFDFQTKPFPMDELERRCRAAFERRKLRKENTQLREVITRSTKKTRGMIGHSAPMQKLMALIDRVAPTEKSVLIQGESGTGKELVAAAIHSGSPRSDKPLVTVNCAALPEQLVESELFGHEKGSFTGATAMKPGLFEVADGSTLFIDEIGEMPLALQPKLLRVLEDGSLRRIGSAKERHVDVRIVAATNRNMENEVAEGRFREDLYYRINVMSLELSPLRHRGEDIELLIQHFLGTEFELDEEAQAALLSYEWPGNVRQLINVIERAKILADDQLLTMEDLPKELQRPPIDHEAPLELAGSLQVLQRDHITEVLLRENGNKSKTARVLGIERRKLYRMMKSHGIG</sequence>
<dbReference type="Proteomes" id="UP000036367">
    <property type="component" value="Unassembled WGS sequence"/>
</dbReference>
<evidence type="ECO:0000256" key="1">
    <source>
        <dbReference type="ARBA" id="ARBA00022741"/>
    </source>
</evidence>
<proteinExistence type="predicted"/>
<keyword evidence="9" id="KW-1185">Reference proteome</keyword>
<keyword evidence="3" id="KW-0805">Transcription regulation</keyword>
<dbReference type="InterPro" id="IPR025944">
    <property type="entry name" value="Sigma_54_int_dom_CS"/>
</dbReference>
<dbReference type="GO" id="GO:0005524">
    <property type="term" value="F:ATP binding"/>
    <property type="evidence" value="ECO:0007669"/>
    <property type="project" value="UniProtKB-KW"/>
</dbReference>
<dbReference type="PROSITE" id="PS00675">
    <property type="entry name" value="SIGMA54_INTERACT_1"/>
    <property type="match status" value="1"/>
</dbReference>
<dbReference type="InterPro" id="IPR002197">
    <property type="entry name" value="HTH_Fis"/>
</dbReference>
<dbReference type="Gene3D" id="1.10.10.60">
    <property type="entry name" value="Homeodomain-like"/>
    <property type="match status" value="1"/>
</dbReference>